<gene>
    <name evidence="2" type="ORF">SAMN05444411_11213</name>
</gene>
<evidence type="ECO:0000313" key="2">
    <source>
        <dbReference type="EMBL" id="SDX92752.1"/>
    </source>
</evidence>
<dbReference type="Proteomes" id="UP000199595">
    <property type="component" value="Unassembled WGS sequence"/>
</dbReference>
<organism evidence="2 3">
    <name type="scientific">Lutibacter oricola</name>
    <dbReference type="NCBI Taxonomy" id="762486"/>
    <lineage>
        <taxon>Bacteria</taxon>
        <taxon>Pseudomonadati</taxon>
        <taxon>Bacteroidota</taxon>
        <taxon>Flavobacteriia</taxon>
        <taxon>Flavobacteriales</taxon>
        <taxon>Flavobacteriaceae</taxon>
        <taxon>Lutibacter</taxon>
    </lineage>
</organism>
<keyword evidence="1" id="KW-1133">Transmembrane helix</keyword>
<protein>
    <submittedName>
        <fullName evidence="2">Uncharacterized protein</fullName>
    </submittedName>
</protein>
<dbReference type="AlphaFoldDB" id="A0A1H3FNX7"/>
<feature type="transmembrane region" description="Helical" evidence="1">
    <location>
        <begin position="16"/>
        <end position="33"/>
    </location>
</feature>
<keyword evidence="1" id="KW-0812">Transmembrane</keyword>
<reference evidence="2 3" key="1">
    <citation type="submission" date="2016-10" db="EMBL/GenBank/DDBJ databases">
        <authorList>
            <person name="de Groot N.N."/>
        </authorList>
    </citation>
    <scope>NUCLEOTIDE SEQUENCE [LARGE SCALE GENOMIC DNA]</scope>
    <source>
        <strain evidence="2 3">DSM 24956</strain>
    </source>
</reference>
<evidence type="ECO:0000313" key="3">
    <source>
        <dbReference type="Proteomes" id="UP000199595"/>
    </source>
</evidence>
<accession>A0A1H3FNX7</accession>
<dbReference type="EMBL" id="FNNJ01000012">
    <property type="protein sequence ID" value="SDX92752.1"/>
    <property type="molecule type" value="Genomic_DNA"/>
</dbReference>
<keyword evidence="1" id="KW-0472">Membrane</keyword>
<proteinExistence type="predicted"/>
<name>A0A1H3FNX7_9FLAO</name>
<keyword evidence="3" id="KW-1185">Reference proteome</keyword>
<sequence>MKFSVENTSEEKETGGGVWCLVFGYWLLVAGHFDSAQ</sequence>
<evidence type="ECO:0000256" key="1">
    <source>
        <dbReference type="SAM" id="Phobius"/>
    </source>
</evidence>